<dbReference type="GO" id="GO:0043386">
    <property type="term" value="P:mycotoxin biosynthetic process"/>
    <property type="evidence" value="ECO:0007669"/>
    <property type="project" value="InterPro"/>
</dbReference>
<dbReference type="Proteomes" id="UP000799441">
    <property type="component" value="Unassembled WGS sequence"/>
</dbReference>
<sequence length="261" mass="29744">MIKALCTIFLRFRSRNAGNYEVVDAEIFDTGDYDDQDNEKSMECERRPARLTFSVVNCILLCSSIIFVGAFTSRILASTLAVSGKSCIQRFSANSPVEEAIELDWVKFYDPFTPDAYSGPPNDQVEAAWARLWDYGVFTVPLDKIALLNQSSIDGTFRLVETERGIEVGALLEGAHQIHCVNLVRQYIYRGKRDYSGLPSFSGGKHVQRHHVDHCLNTILMNIKCWSDVIPFVIEQTSEHEFRKKGTLHRCRRFESHRLGQ</sequence>
<dbReference type="OrthoDB" id="3687641at2759"/>
<feature type="transmembrane region" description="Helical" evidence="3">
    <location>
        <begin position="51"/>
        <end position="71"/>
    </location>
</feature>
<dbReference type="PANTHER" id="PTHR33365:SF4">
    <property type="entry name" value="CYCLOCHLOROTINE BIOSYNTHESIS PROTEIN O"/>
    <property type="match status" value="1"/>
</dbReference>
<gene>
    <name evidence="4" type="ORF">K431DRAFT_313933</name>
</gene>
<proteinExistence type="inferred from homology"/>
<dbReference type="Pfam" id="PF11807">
    <property type="entry name" value="UstYa"/>
    <property type="match status" value="1"/>
</dbReference>
<evidence type="ECO:0000256" key="2">
    <source>
        <dbReference type="ARBA" id="ARBA00035112"/>
    </source>
</evidence>
<evidence type="ECO:0000313" key="5">
    <source>
        <dbReference type="Proteomes" id="UP000799441"/>
    </source>
</evidence>
<evidence type="ECO:0000256" key="1">
    <source>
        <dbReference type="ARBA" id="ARBA00004685"/>
    </source>
</evidence>
<dbReference type="InterPro" id="IPR021765">
    <property type="entry name" value="UstYa-like"/>
</dbReference>
<keyword evidence="3" id="KW-0472">Membrane</keyword>
<dbReference type="AlphaFoldDB" id="A0A9P4UND3"/>
<dbReference type="PANTHER" id="PTHR33365">
    <property type="entry name" value="YALI0B05434P"/>
    <property type="match status" value="1"/>
</dbReference>
<evidence type="ECO:0000256" key="3">
    <source>
        <dbReference type="SAM" id="Phobius"/>
    </source>
</evidence>
<evidence type="ECO:0000313" key="4">
    <source>
        <dbReference type="EMBL" id="KAF2719683.1"/>
    </source>
</evidence>
<comment type="similarity">
    <text evidence="2">Belongs to the ustYa family.</text>
</comment>
<organism evidence="4 5">
    <name type="scientific">Polychaeton citri CBS 116435</name>
    <dbReference type="NCBI Taxonomy" id="1314669"/>
    <lineage>
        <taxon>Eukaryota</taxon>
        <taxon>Fungi</taxon>
        <taxon>Dikarya</taxon>
        <taxon>Ascomycota</taxon>
        <taxon>Pezizomycotina</taxon>
        <taxon>Dothideomycetes</taxon>
        <taxon>Dothideomycetidae</taxon>
        <taxon>Capnodiales</taxon>
        <taxon>Capnodiaceae</taxon>
        <taxon>Polychaeton</taxon>
    </lineage>
</organism>
<protein>
    <submittedName>
        <fullName evidence="4">Uncharacterized protein</fullName>
    </submittedName>
</protein>
<dbReference type="EMBL" id="MU003808">
    <property type="protein sequence ID" value="KAF2719683.1"/>
    <property type="molecule type" value="Genomic_DNA"/>
</dbReference>
<accession>A0A9P4UND3</accession>
<reference evidence="4" key="1">
    <citation type="journal article" date="2020" name="Stud. Mycol.">
        <title>101 Dothideomycetes genomes: a test case for predicting lifestyles and emergence of pathogens.</title>
        <authorList>
            <person name="Haridas S."/>
            <person name="Albert R."/>
            <person name="Binder M."/>
            <person name="Bloem J."/>
            <person name="Labutti K."/>
            <person name="Salamov A."/>
            <person name="Andreopoulos B."/>
            <person name="Baker S."/>
            <person name="Barry K."/>
            <person name="Bills G."/>
            <person name="Bluhm B."/>
            <person name="Cannon C."/>
            <person name="Castanera R."/>
            <person name="Culley D."/>
            <person name="Daum C."/>
            <person name="Ezra D."/>
            <person name="Gonzalez J."/>
            <person name="Henrissat B."/>
            <person name="Kuo A."/>
            <person name="Liang C."/>
            <person name="Lipzen A."/>
            <person name="Lutzoni F."/>
            <person name="Magnuson J."/>
            <person name="Mondo S."/>
            <person name="Nolan M."/>
            <person name="Ohm R."/>
            <person name="Pangilinan J."/>
            <person name="Park H.-J."/>
            <person name="Ramirez L."/>
            <person name="Alfaro M."/>
            <person name="Sun H."/>
            <person name="Tritt A."/>
            <person name="Yoshinaga Y."/>
            <person name="Zwiers L.-H."/>
            <person name="Turgeon B."/>
            <person name="Goodwin S."/>
            <person name="Spatafora J."/>
            <person name="Crous P."/>
            <person name="Grigoriev I."/>
        </authorList>
    </citation>
    <scope>NUCLEOTIDE SEQUENCE</scope>
    <source>
        <strain evidence="4">CBS 116435</strain>
    </source>
</reference>
<name>A0A9P4UND3_9PEZI</name>
<keyword evidence="5" id="KW-1185">Reference proteome</keyword>
<comment type="caution">
    <text evidence="4">The sequence shown here is derived from an EMBL/GenBank/DDBJ whole genome shotgun (WGS) entry which is preliminary data.</text>
</comment>
<keyword evidence="3" id="KW-0812">Transmembrane</keyword>
<comment type="pathway">
    <text evidence="1">Mycotoxin biosynthesis.</text>
</comment>
<keyword evidence="3" id="KW-1133">Transmembrane helix</keyword>